<gene>
    <name evidence="3" type="primary">Aste57867_20247</name>
    <name evidence="2" type="ORF">As57867_020181</name>
    <name evidence="3" type="ORF">ASTE57867_20247</name>
</gene>
<evidence type="ECO:0000313" key="2">
    <source>
        <dbReference type="EMBL" id="KAF0688086.1"/>
    </source>
</evidence>
<reference evidence="2" key="2">
    <citation type="submission" date="2019-06" db="EMBL/GenBank/DDBJ databases">
        <title>Genomics analysis of Aphanomyces spp. identifies a new class of oomycete effector associated with host adaptation.</title>
        <authorList>
            <person name="Gaulin E."/>
        </authorList>
    </citation>
    <scope>NUCLEOTIDE SEQUENCE</scope>
    <source>
        <strain evidence="2">CBS 578.67</strain>
    </source>
</reference>
<proteinExistence type="predicted"/>
<dbReference type="OrthoDB" id="125347at2759"/>
<evidence type="ECO:0000313" key="3">
    <source>
        <dbReference type="EMBL" id="VFT96937.1"/>
    </source>
</evidence>
<organism evidence="3 4">
    <name type="scientific">Aphanomyces stellatus</name>
    <dbReference type="NCBI Taxonomy" id="120398"/>
    <lineage>
        <taxon>Eukaryota</taxon>
        <taxon>Sar</taxon>
        <taxon>Stramenopiles</taxon>
        <taxon>Oomycota</taxon>
        <taxon>Saprolegniomycetes</taxon>
        <taxon>Saprolegniales</taxon>
        <taxon>Verrucalvaceae</taxon>
        <taxon>Aphanomyces</taxon>
    </lineage>
</organism>
<dbReference type="Proteomes" id="UP000332933">
    <property type="component" value="Unassembled WGS sequence"/>
</dbReference>
<dbReference type="EMBL" id="VJMH01006767">
    <property type="protein sequence ID" value="KAF0688086.1"/>
    <property type="molecule type" value="Genomic_DNA"/>
</dbReference>
<dbReference type="EMBL" id="CAADRA010006790">
    <property type="protein sequence ID" value="VFT96937.1"/>
    <property type="molecule type" value="Genomic_DNA"/>
</dbReference>
<sequence>MDPPPSSSSSPLWRQARAPAYNFVNTRPKTTTSHPHQTRYKLPPPMLDDIVAAIVEGWALRLDDSDSTTPMKVRKLWQSLVRQAQAGRQVRDVVGQSMPPNPVCTAIYVQILAEVLKMVLPPQSIGEMLLGGVVNSIYRNYDSRQAYYGQEMYSTDSTEQHVSIEQQTVRNIYTLYSRLDTSTQNTVAVDLVKPLLTVDVMSDLWDTLLALAPRRDHSQVPAHMKLFQRCFASLPRDEKREILPLLAESIQRRLDEFLPPVVATADDTEVGDTLQPLVETLSPGRSRQRSIVAVRGSVLLTKATAAAVNNAKAHLVRKPTGLTKRGSYTRRASRLSTADVVVSPGALTAILPNVVAGSTRRATQALLARPPPLVPHPSVEPDTSAELLEFVDELADDLKDAFVQLQSGEFRSRQSGMQDLERILTLKLGVALETEAAEIPVSGGTAMMLEKDAVATILQMLKMHPSALGSTMKQVPELLVDTLQSQQGVLKYAMVHCPHVVRSFLKLDAAAAEAWATLANAHAKGLTLLWSTDKVEADEVVVSPLEAAYQWLNGHVQDTAKVLLLNHDMAKQVFGVMESETVKAKASAAHRLKALVTELMELPTFQTFLQQATHKGFEMAMKHDVKGMVHLLTMILSNHGQLKELVGNSVEITAALALHNKQALLNLLSSDVGTWKPFFVELMVQNEFLLIDSLISKTKNLPSGAQLLAAFHSVLDGAVGHWVTEDESQAAPAAFKARSHFARALSVLRLTQNHPQPMPSEKILAMEAVASAAVTMSPRKGSTVKRGSVKKAVRKATVKHRISISPGVYHTPWIWKTFLTDATVDRPSASTSHPWGRRELKRFILDILIEKIKQDEIEPDEEVVSDLSVFVCDYLMTKLQNRSLVCFQLQQLVNGIQRHIEDPRVSFFASACGVKQLLRRGVLHSSLRSLSHLLFGVLKIFRPEKRLQELVDGSCVVPEAAVAEAARNVFVQCLSEVEMSTLIDRIAKLRHFPASDIAHELSHVDLDDAMNVYLQQWQHIESQMDEQFIHAFNRYRGANQEYVGIDQFVKIITGVTRNGVSVRDCRLIFYDTGKEMIDLNTLLHLTQEYDLRISLSHPPVLLDGDDFSILRRARGVSSVLSFEDEFKQLVACWEEIKPVIDKQVASVHQTEAAKKDLAFHRQAVEDSLSYLRSGIETTSMHSAWETFRNSIASLQSAVNAERSFSILYVQCHVRKWVSKLKRRQSERKKSTEQQTPAPPSRGGPSHARAPPHHQAFVLR</sequence>
<protein>
    <submittedName>
        <fullName evidence="3">Aste57867_20247 protein</fullName>
    </submittedName>
</protein>
<keyword evidence="4" id="KW-1185">Reference proteome</keyword>
<dbReference type="AlphaFoldDB" id="A0A485LEP4"/>
<reference evidence="3 4" key="1">
    <citation type="submission" date="2019-03" db="EMBL/GenBank/DDBJ databases">
        <authorList>
            <person name="Gaulin E."/>
            <person name="Dumas B."/>
        </authorList>
    </citation>
    <scope>NUCLEOTIDE SEQUENCE [LARGE SCALE GENOMIC DNA]</scope>
    <source>
        <strain evidence="3">CBS 568.67</strain>
    </source>
</reference>
<evidence type="ECO:0000256" key="1">
    <source>
        <dbReference type="SAM" id="MobiDB-lite"/>
    </source>
</evidence>
<accession>A0A485LEP4</accession>
<evidence type="ECO:0000313" key="4">
    <source>
        <dbReference type="Proteomes" id="UP000332933"/>
    </source>
</evidence>
<name>A0A485LEP4_9STRA</name>
<feature type="region of interest" description="Disordered" evidence="1">
    <location>
        <begin position="1220"/>
        <end position="1259"/>
    </location>
</feature>